<feature type="region of interest" description="Disordered" evidence="8">
    <location>
        <begin position="542"/>
        <end position="574"/>
    </location>
</feature>
<dbReference type="Pfam" id="PF00560">
    <property type="entry name" value="LRR_1"/>
    <property type="match status" value="2"/>
</dbReference>
<sequence>MATHLFPFHPCLLCHFFFFFLLFLGADATSGFISIDCGASDSYTDTDGIRWESDTAYISNGESRTVQITESLATPLTTLRVFSSRKKNCYPILLPDARRILARVSFHYGNYDNKAAPPTFKLQFDGNSWATVVTRMDTAVYFEVVYDVRMGRTSICVAQTIPEQLPFVSSIEVRRLENSMYDGEPTYAFFLLRRWSFGATDIVRYPDDNYDRIWVPAADSAGITLLPSDTTIMDTSNSTEHPPKAVLLNAFTTTDPSADLSWTFAGLLPAATIPVYINLYFAEMTALSSSDVRSFRIDMDGNTSDPIVPPYQNVLEFSFADRGVTASSQMALRATADATLPPIISAMEIFTGKSLSNGTAESDATALTILQLQFKALSDWNGDPCLPANYSWDWVGCSSDPVPRIIALYLAGYGLAGHLPDFSDLNSLQTIDLHNNSITGEIPDFLGALPNLIQLNLADNELSGTIPSSLTSNNRIKLVTSGNPDLCSPGQTCDTSKGSSSAGGKRKSSKLGLILGVAVPVFFVALVATAVTFFLRSRRRAPPVAAEKPGQVNSHGKPGETAEGQGEGAIKGNGHGMSGAQHGRMVQTPGVQFIGADKPRVAPRNAPVVAQFPAEAGEYPAGSEEVVEEQPMIVEAAYEEQRWGEVMVGVEMHDEEHWNTQ</sequence>
<dbReference type="InterPro" id="IPR024788">
    <property type="entry name" value="Malectin-like_Carb-bd_dom"/>
</dbReference>
<dbReference type="FunFam" id="3.80.10.10:FF:000129">
    <property type="entry name" value="Leucine-rich repeat receptor-like kinase"/>
    <property type="match status" value="1"/>
</dbReference>
<evidence type="ECO:0000256" key="4">
    <source>
        <dbReference type="ARBA" id="ARBA00022729"/>
    </source>
</evidence>
<keyword evidence="13" id="KW-1185">Reference proteome</keyword>
<dbReference type="InterPro" id="IPR032675">
    <property type="entry name" value="LRR_dom_sf"/>
</dbReference>
<feature type="domain" description="Malectin-like" evidence="11">
    <location>
        <begin position="35"/>
        <end position="351"/>
    </location>
</feature>
<evidence type="ECO:0000313" key="12">
    <source>
        <dbReference type="EMBL" id="KAJ8484683.1"/>
    </source>
</evidence>
<keyword evidence="3 9" id="KW-0812">Transmembrane</keyword>
<comment type="caution">
    <text evidence="12">The sequence shown here is derived from an EMBL/GenBank/DDBJ whole genome shotgun (WGS) entry which is preliminary data.</text>
</comment>
<dbReference type="PANTHER" id="PTHR45631:SF44">
    <property type="entry name" value="CARBOHYDRATE-BINDING PROTEIN OF THE ER PROTEIN"/>
    <property type="match status" value="1"/>
</dbReference>
<accession>A0AAV8R1K2</accession>
<feature type="transmembrane region" description="Helical" evidence="9">
    <location>
        <begin position="511"/>
        <end position="535"/>
    </location>
</feature>
<dbReference type="InterPro" id="IPR001611">
    <property type="entry name" value="Leu-rich_rpt"/>
</dbReference>
<feature type="compositionally biased region" description="Gly residues" evidence="8">
    <location>
        <begin position="565"/>
        <end position="574"/>
    </location>
</feature>
<name>A0AAV8R1K2_ENSVE</name>
<dbReference type="AlphaFoldDB" id="A0AAV8R1K2"/>
<feature type="signal peptide" evidence="10">
    <location>
        <begin position="1"/>
        <end position="28"/>
    </location>
</feature>
<keyword evidence="7 9" id="KW-0472">Membrane</keyword>
<dbReference type="SUPFAM" id="SSF52058">
    <property type="entry name" value="L domain-like"/>
    <property type="match status" value="1"/>
</dbReference>
<dbReference type="Pfam" id="PF12819">
    <property type="entry name" value="Malectin_like"/>
    <property type="match status" value="1"/>
</dbReference>
<evidence type="ECO:0000256" key="5">
    <source>
        <dbReference type="ARBA" id="ARBA00022737"/>
    </source>
</evidence>
<feature type="chain" id="PRO_5043529830" description="Malectin-like domain-containing protein" evidence="10">
    <location>
        <begin position="29"/>
        <end position="661"/>
    </location>
</feature>
<evidence type="ECO:0000256" key="8">
    <source>
        <dbReference type="SAM" id="MobiDB-lite"/>
    </source>
</evidence>
<evidence type="ECO:0000256" key="3">
    <source>
        <dbReference type="ARBA" id="ARBA00022692"/>
    </source>
</evidence>
<organism evidence="12 13">
    <name type="scientific">Ensete ventricosum</name>
    <name type="common">Abyssinian banana</name>
    <name type="synonym">Musa ensete</name>
    <dbReference type="NCBI Taxonomy" id="4639"/>
    <lineage>
        <taxon>Eukaryota</taxon>
        <taxon>Viridiplantae</taxon>
        <taxon>Streptophyta</taxon>
        <taxon>Embryophyta</taxon>
        <taxon>Tracheophyta</taxon>
        <taxon>Spermatophyta</taxon>
        <taxon>Magnoliopsida</taxon>
        <taxon>Liliopsida</taxon>
        <taxon>Zingiberales</taxon>
        <taxon>Musaceae</taxon>
        <taxon>Ensete</taxon>
    </lineage>
</organism>
<gene>
    <name evidence="12" type="ORF">OPV22_017168</name>
</gene>
<dbReference type="EMBL" id="JAQQAF010000005">
    <property type="protein sequence ID" value="KAJ8484683.1"/>
    <property type="molecule type" value="Genomic_DNA"/>
</dbReference>
<keyword evidence="6 9" id="KW-1133">Transmembrane helix</keyword>
<evidence type="ECO:0000256" key="9">
    <source>
        <dbReference type="SAM" id="Phobius"/>
    </source>
</evidence>
<feature type="region of interest" description="Disordered" evidence="8">
    <location>
        <begin position="487"/>
        <end position="507"/>
    </location>
</feature>
<dbReference type="Gene3D" id="3.80.10.10">
    <property type="entry name" value="Ribonuclease Inhibitor"/>
    <property type="match status" value="1"/>
</dbReference>
<keyword evidence="2" id="KW-0433">Leucine-rich repeat</keyword>
<dbReference type="PANTHER" id="PTHR45631">
    <property type="entry name" value="OS07G0107800 PROTEIN-RELATED"/>
    <property type="match status" value="1"/>
</dbReference>
<proteinExistence type="predicted"/>
<evidence type="ECO:0000256" key="7">
    <source>
        <dbReference type="ARBA" id="ARBA00023136"/>
    </source>
</evidence>
<comment type="subcellular location">
    <subcellularLocation>
        <location evidence="1">Membrane</location>
        <topology evidence="1">Single-pass membrane protein</topology>
    </subcellularLocation>
</comment>
<evidence type="ECO:0000313" key="13">
    <source>
        <dbReference type="Proteomes" id="UP001222027"/>
    </source>
</evidence>
<evidence type="ECO:0000256" key="10">
    <source>
        <dbReference type="SAM" id="SignalP"/>
    </source>
</evidence>
<dbReference type="Proteomes" id="UP001222027">
    <property type="component" value="Unassembled WGS sequence"/>
</dbReference>
<keyword evidence="4 10" id="KW-0732">Signal</keyword>
<dbReference type="GO" id="GO:0016020">
    <property type="term" value="C:membrane"/>
    <property type="evidence" value="ECO:0007669"/>
    <property type="project" value="UniProtKB-SubCell"/>
</dbReference>
<keyword evidence="5" id="KW-0677">Repeat</keyword>
<evidence type="ECO:0000256" key="2">
    <source>
        <dbReference type="ARBA" id="ARBA00022614"/>
    </source>
</evidence>
<reference evidence="12 13" key="1">
    <citation type="submission" date="2022-12" db="EMBL/GenBank/DDBJ databases">
        <title>Chromosome-scale assembly of the Ensete ventricosum genome.</title>
        <authorList>
            <person name="Dussert Y."/>
            <person name="Stocks J."/>
            <person name="Wendawek A."/>
            <person name="Woldeyes F."/>
            <person name="Nichols R.A."/>
            <person name="Borrell J.S."/>
        </authorList>
    </citation>
    <scope>NUCLEOTIDE SEQUENCE [LARGE SCALE GENOMIC DNA]</scope>
    <source>
        <strain evidence="13">cv. Maze</strain>
        <tissue evidence="12">Seeds</tissue>
    </source>
</reference>
<evidence type="ECO:0000259" key="11">
    <source>
        <dbReference type="Pfam" id="PF12819"/>
    </source>
</evidence>
<protein>
    <recommendedName>
        <fullName evidence="11">Malectin-like domain-containing protein</fullName>
    </recommendedName>
</protein>
<evidence type="ECO:0000256" key="6">
    <source>
        <dbReference type="ARBA" id="ARBA00022989"/>
    </source>
</evidence>
<evidence type="ECO:0000256" key="1">
    <source>
        <dbReference type="ARBA" id="ARBA00004167"/>
    </source>
</evidence>